<protein>
    <submittedName>
        <fullName evidence="1">Uncharacterized protein</fullName>
    </submittedName>
</protein>
<sequence length="27" mass="3121">MVIIKVLTNHKQEPTIPIKECNTSIRN</sequence>
<dbReference type="AlphaFoldDB" id="A0A2P2PI05"/>
<dbReference type="EMBL" id="GGEC01073924">
    <property type="protein sequence ID" value="MBX54408.1"/>
    <property type="molecule type" value="Transcribed_RNA"/>
</dbReference>
<evidence type="ECO:0000313" key="1">
    <source>
        <dbReference type="EMBL" id="MBX54408.1"/>
    </source>
</evidence>
<reference evidence="1" key="1">
    <citation type="submission" date="2018-02" db="EMBL/GenBank/DDBJ databases">
        <title>Rhizophora mucronata_Transcriptome.</title>
        <authorList>
            <person name="Meera S.P."/>
            <person name="Sreeshan A."/>
            <person name="Augustine A."/>
        </authorList>
    </citation>
    <scope>NUCLEOTIDE SEQUENCE</scope>
    <source>
        <tissue evidence="1">Leaf</tissue>
    </source>
</reference>
<accession>A0A2P2PI05</accession>
<proteinExistence type="predicted"/>
<name>A0A2P2PI05_RHIMU</name>
<organism evidence="1">
    <name type="scientific">Rhizophora mucronata</name>
    <name type="common">Asiatic mangrove</name>
    <dbReference type="NCBI Taxonomy" id="61149"/>
    <lineage>
        <taxon>Eukaryota</taxon>
        <taxon>Viridiplantae</taxon>
        <taxon>Streptophyta</taxon>
        <taxon>Embryophyta</taxon>
        <taxon>Tracheophyta</taxon>
        <taxon>Spermatophyta</taxon>
        <taxon>Magnoliopsida</taxon>
        <taxon>eudicotyledons</taxon>
        <taxon>Gunneridae</taxon>
        <taxon>Pentapetalae</taxon>
        <taxon>rosids</taxon>
        <taxon>fabids</taxon>
        <taxon>Malpighiales</taxon>
        <taxon>Rhizophoraceae</taxon>
        <taxon>Rhizophora</taxon>
    </lineage>
</organism>